<protein>
    <submittedName>
        <fullName evidence="1">Uncharacterized protein</fullName>
    </submittedName>
</protein>
<evidence type="ECO:0000313" key="1">
    <source>
        <dbReference type="EMBL" id="MFC7750943.1"/>
    </source>
</evidence>
<comment type="caution">
    <text evidence="1">The sequence shown here is derived from an EMBL/GenBank/DDBJ whole genome shotgun (WGS) entry which is preliminary data.</text>
</comment>
<gene>
    <name evidence="1" type="ORF">ACFQWB_13530</name>
</gene>
<sequence>MSGKMLKPKLELDVRQAAAQLGLDMDRLSDCLEQKPIVPREERSLYHFTASLGGHRIGFACRSERILQCLVNAFRPEMTEGRRRGQCDMQVVVYENYGKPFPGYEVQVSSDRKSVRFDRGDYLIKADKSFSRVEVHAYDEFALKHAILTLYSSFIIHREWGLLIQACSFEMNETAHVLMGPADSRQASVPVRLYPHQLLSDEVTILQITDREVRSHHSPFRREKPAVQALGDYPVKQMCLISEDDYEPCRLNQADAMFHLIRYLYFWGTGPTQVRKLLQLCKKFTDHVAVLQIPAETQVAAGERIV</sequence>
<organism evidence="1 2">
    <name type="scientific">Paenibacillus thermoaerophilus</name>
    <dbReference type="NCBI Taxonomy" id="1215385"/>
    <lineage>
        <taxon>Bacteria</taxon>
        <taxon>Bacillati</taxon>
        <taxon>Bacillota</taxon>
        <taxon>Bacilli</taxon>
        <taxon>Bacillales</taxon>
        <taxon>Paenibacillaceae</taxon>
        <taxon>Paenibacillus</taxon>
    </lineage>
</organism>
<accession>A0ABW2V9H0</accession>
<reference evidence="2" key="1">
    <citation type="journal article" date="2019" name="Int. J. Syst. Evol. Microbiol.">
        <title>The Global Catalogue of Microorganisms (GCM) 10K type strain sequencing project: providing services to taxonomists for standard genome sequencing and annotation.</title>
        <authorList>
            <consortium name="The Broad Institute Genomics Platform"/>
            <consortium name="The Broad Institute Genome Sequencing Center for Infectious Disease"/>
            <person name="Wu L."/>
            <person name="Ma J."/>
        </authorList>
    </citation>
    <scope>NUCLEOTIDE SEQUENCE [LARGE SCALE GENOMIC DNA]</scope>
    <source>
        <strain evidence="2">JCM 18657</strain>
    </source>
</reference>
<dbReference type="Proteomes" id="UP001596528">
    <property type="component" value="Unassembled WGS sequence"/>
</dbReference>
<keyword evidence="2" id="KW-1185">Reference proteome</keyword>
<evidence type="ECO:0000313" key="2">
    <source>
        <dbReference type="Proteomes" id="UP001596528"/>
    </source>
</evidence>
<name>A0ABW2V9H0_9BACL</name>
<proteinExistence type="predicted"/>
<dbReference type="EMBL" id="JBHTGQ010000031">
    <property type="protein sequence ID" value="MFC7750943.1"/>
    <property type="molecule type" value="Genomic_DNA"/>
</dbReference>
<dbReference type="RefSeq" id="WP_138789249.1">
    <property type="nucleotide sequence ID" value="NZ_JBHTGQ010000031.1"/>
</dbReference>